<dbReference type="AlphaFoldDB" id="A0A0M3JHF6"/>
<dbReference type="EMBL" id="UYRR01015521">
    <property type="protein sequence ID" value="VDK27911.1"/>
    <property type="molecule type" value="Genomic_DNA"/>
</dbReference>
<reference evidence="3" key="1">
    <citation type="submission" date="2017-02" db="UniProtKB">
        <authorList>
            <consortium name="WormBaseParasite"/>
        </authorList>
    </citation>
    <scope>IDENTIFICATION</scope>
</reference>
<evidence type="ECO:0000313" key="2">
    <source>
        <dbReference type="Proteomes" id="UP000267096"/>
    </source>
</evidence>
<organism evidence="3">
    <name type="scientific">Anisakis simplex</name>
    <name type="common">Herring worm</name>
    <dbReference type="NCBI Taxonomy" id="6269"/>
    <lineage>
        <taxon>Eukaryota</taxon>
        <taxon>Metazoa</taxon>
        <taxon>Ecdysozoa</taxon>
        <taxon>Nematoda</taxon>
        <taxon>Chromadorea</taxon>
        <taxon>Rhabditida</taxon>
        <taxon>Spirurina</taxon>
        <taxon>Ascaridomorpha</taxon>
        <taxon>Ascaridoidea</taxon>
        <taxon>Anisakidae</taxon>
        <taxon>Anisakis</taxon>
        <taxon>Anisakis simplex complex</taxon>
    </lineage>
</organism>
<evidence type="ECO:0000313" key="3">
    <source>
        <dbReference type="WBParaSite" id="ASIM_0000706901-mRNA-1"/>
    </source>
</evidence>
<protein>
    <submittedName>
        <fullName evidence="3">Transposase</fullName>
    </submittedName>
</protein>
<sequence>MREKINIYKDAERLKAIAVDEYDKATEEDLPKGPSLAEMLDDLDINADVEMAEE</sequence>
<dbReference type="Proteomes" id="UP000267096">
    <property type="component" value="Unassembled WGS sequence"/>
</dbReference>
<dbReference type="WBParaSite" id="ASIM_0000706901-mRNA-1">
    <property type="protein sequence ID" value="ASIM_0000706901-mRNA-1"/>
    <property type="gene ID" value="ASIM_0000706901"/>
</dbReference>
<keyword evidence="2" id="KW-1185">Reference proteome</keyword>
<name>A0A0M3JHF6_ANISI</name>
<gene>
    <name evidence="1" type="ORF">ASIM_LOCUS6833</name>
</gene>
<reference evidence="1 2" key="2">
    <citation type="submission" date="2018-11" db="EMBL/GenBank/DDBJ databases">
        <authorList>
            <consortium name="Pathogen Informatics"/>
        </authorList>
    </citation>
    <scope>NUCLEOTIDE SEQUENCE [LARGE SCALE GENOMIC DNA]</scope>
</reference>
<evidence type="ECO:0000313" key="1">
    <source>
        <dbReference type="EMBL" id="VDK27911.1"/>
    </source>
</evidence>
<accession>A0A0M3JHF6</accession>
<proteinExistence type="predicted"/>